<dbReference type="CDD" id="cd06135">
    <property type="entry name" value="Orn"/>
    <property type="match status" value="1"/>
</dbReference>
<dbReference type="InterPro" id="IPR013520">
    <property type="entry name" value="Ribonucl_H"/>
</dbReference>
<evidence type="ECO:0000313" key="7">
    <source>
        <dbReference type="Proteomes" id="UP000006853"/>
    </source>
</evidence>
<name>A0A1G4KQD3_KOMPC</name>
<protein>
    <submittedName>
        <fullName evidence="6">3'-5' RNA exonuclease</fullName>
    </submittedName>
</protein>
<organism evidence="6 7">
    <name type="scientific">Komagataella phaffii (strain ATCC 76273 / CBS 7435 / CECT 11047 / NRRL Y-11430 / Wegner 21-1)</name>
    <name type="common">Yeast</name>
    <name type="synonym">Pichia pastoris</name>
    <dbReference type="NCBI Taxonomy" id="981350"/>
    <lineage>
        <taxon>Eukaryota</taxon>
        <taxon>Fungi</taxon>
        <taxon>Dikarya</taxon>
        <taxon>Ascomycota</taxon>
        <taxon>Saccharomycotina</taxon>
        <taxon>Pichiomycetes</taxon>
        <taxon>Pichiales</taxon>
        <taxon>Pichiaceae</taxon>
        <taxon>Komagataella</taxon>
    </lineage>
</organism>
<dbReference type="GO" id="GO:0000175">
    <property type="term" value="F:3'-5'-RNA exonuclease activity"/>
    <property type="evidence" value="ECO:0007669"/>
    <property type="project" value="InterPro"/>
</dbReference>
<feature type="domain" description="Exonuclease" evidence="5">
    <location>
        <begin position="37"/>
        <end position="211"/>
    </location>
</feature>
<dbReference type="SMR" id="A0A1G4KQD3"/>
<dbReference type="InterPro" id="IPR012337">
    <property type="entry name" value="RNaseH-like_sf"/>
</dbReference>
<dbReference type="PANTHER" id="PTHR11046">
    <property type="entry name" value="OLIGORIBONUCLEASE, MITOCHONDRIAL"/>
    <property type="match status" value="1"/>
</dbReference>
<dbReference type="InterPro" id="IPR022894">
    <property type="entry name" value="Oligoribonuclease"/>
</dbReference>
<dbReference type="NCBIfam" id="NF003765">
    <property type="entry name" value="PRK05359.1"/>
    <property type="match status" value="1"/>
</dbReference>
<dbReference type="EMBL" id="FR839630">
    <property type="protein sequence ID" value="SCV12212.1"/>
    <property type="molecule type" value="Genomic_DNA"/>
</dbReference>
<dbReference type="InterPro" id="IPR036397">
    <property type="entry name" value="RNaseH_sf"/>
</dbReference>
<keyword evidence="3" id="KW-0378">Hydrolase</keyword>
<evidence type="ECO:0000256" key="4">
    <source>
        <dbReference type="ARBA" id="ARBA00022839"/>
    </source>
</evidence>
<evidence type="ECO:0000313" key="6">
    <source>
        <dbReference type="EMBL" id="SCV12212.1"/>
    </source>
</evidence>
<dbReference type="PANTHER" id="PTHR11046:SF0">
    <property type="entry name" value="OLIGORIBONUCLEASE, MITOCHONDRIAL"/>
    <property type="match status" value="1"/>
</dbReference>
<dbReference type="FunFam" id="3.30.420.10:FF:000003">
    <property type="entry name" value="Oligoribonuclease"/>
    <property type="match status" value="1"/>
</dbReference>
<reference evidence="6 7" key="2">
    <citation type="journal article" date="2016" name="FEMS Yeast Res.">
        <title>Curation of the genome annotation of Pichia pastoris (Komagataella phaffii) CBS7435 from gene level to protein function.</title>
        <authorList>
            <person name="Valli M."/>
            <person name="Tatto N.E."/>
            <person name="Peymann A."/>
            <person name="Gruber C."/>
            <person name="Landes N."/>
            <person name="Ekker H."/>
            <person name="Thallinger G.G."/>
            <person name="Mattanovich D."/>
            <person name="Gasser B."/>
            <person name="Graf A.B."/>
        </authorList>
    </citation>
    <scope>GENOME REANNOTATION</scope>
    <source>
        <strain evidence="6 7">ATCC 76273 / CBS 7435 / CECT 11047 / NRRL Y-11430 / Wegner 21-1</strain>
    </source>
</reference>
<keyword evidence="4 6" id="KW-0269">Exonuclease</keyword>
<proteinExistence type="inferred from homology"/>
<evidence type="ECO:0000256" key="1">
    <source>
        <dbReference type="ARBA" id="ARBA00009921"/>
    </source>
</evidence>
<evidence type="ECO:0000256" key="2">
    <source>
        <dbReference type="ARBA" id="ARBA00022722"/>
    </source>
</evidence>
<dbReference type="Pfam" id="PF00929">
    <property type="entry name" value="RNase_T"/>
    <property type="match status" value="1"/>
</dbReference>
<dbReference type="GO" id="GO:0003676">
    <property type="term" value="F:nucleic acid binding"/>
    <property type="evidence" value="ECO:0007669"/>
    <property type="project" value="InterPro"/>
</dbReference>
<reference evidence="6 7" key="1">
    <citation type="journal article" date="2011" name="J. Biotechnol.">
        <title>High-quality genome sequence of Pichia pastoris CBS7435.</title>
        <authorList>
            <person name="Kuberl A."/>
            <person name="Schneider J."/>
            <person name="Thallinger G.G."/>
            <person name="Anderl I."/>
            <person name="Wibberg D."/>
            <person name="Hajek T."/>
            <person name="Jaenicke S."/>
            <person name="Brinkrolf K."/>
            <person name="Goesmann A."/>
            <person name="Szczepanowski R."/>
            <person name="Puhler A."/>
            <person name="Schwab H."/>
            <person name="Glieder A."/>
            <person name="Pichler H."/>
        </authorList>
    </citation>
    <scope>NUCLEOTIDE SEQUENCE [LARGE SCALE GENOMIC DNA]</scope>
    <source>
        <strain evidence="7">ATCC 76273 / CBS 7435 / CECT 11047 / NRRL Y-11430 / Wegner 21-1</strain>
    </source>
</reference>
<keyword evidence="7" id="KW-1185">Reference proteome</keyword>
<accession>A0A1G4KQD3</accession>
<evidence type="ECO:0000256" key="3">
    <source>
        <dbReference type="ARBA" id="ARBA00022801"/>
    </source>
</evidence>
<dbReference type="SUPFAM" id="SSF53098">
    <property type="entry name" value="Ribonuclease H-like"/>
    <property type="match status" value="1"/>
</dbReference>
<gene>
    <name evidence="6" type="primary">REX2</name>
    <name evidence="6" type="ordered locus">PP7435_Chr3-1908</name>
</gene>
<sequence>MRAFRSLTSLFRRNVSQEVLAPNTANSKLPSSPLQQPIVWIDCEMTGLDIYNDHIVEICCIITDQNLEVVDEGYESVIHYDNDVMSKMNEWCIEHHGTSGLTKKVLESTKTLPQVESELLSYISQHIEPNTGVMAGNSIHMDKFFMYREFPKVIDYLFYRLIDVSTIYEVCKRHNPALLRTAPRKKAAHTAKADILESIQQLKWFQTHYLKSG</sequence>
<keyword evidence="2" id="KW-0540">Nuclease</keyword>
<dbReference type="Proteomes" id="UP000006853">
    <property type="component" value="Chromosome 3"/>
</dbReference>
<evidence type="ECO:0000259" key="5">
    <source>
        <dbReference type="SMART" id="SM00479"/>
    </source>
</evidence>
<dbReference type="GO" id="GO:0005739">
    <property type="term" value="C:mitochondrion"/>
    <property type="evidence" value="ECO:0007669"/>
    <property type="project" value="TreeGrafter"/>
</dbReference>
<dbReference type="SMART" id="SM00479">
    <property type="entry name" value="EXOIII"/>
    <property type="match status" value="1"/>
</dbReference>
<dbReference type="AlphaFoldDB" id="A0A1G4KQD3"/>
<dbReference type="Gene3D" id="3.30.420.10">
    <property type="entry name" value="Ribonuclease H-like superfamily/Ribonuclease H"/>
    <property type="match status" value="1"/>
</dbReference>
<comment type="similarity">
    <text evidence="1">Belongs to the oligoribonuclease family.</text>
</comment>